<name>A0A0M2NXR6_STACC</name>
<protein>
    <submittedName>
        <fullName evidence="2">Mobile element protein</fullName>
    </submittedName>
</protein>
<dbReference type="PANTHER" id="PTHR33360">
    <property type="entry name" value="TRANSPOSASE FOR INSERTION SEQUENCE ELEMENT IS200"/>
    <property type="match status" value="1"/>
</dbReference>
<evidence type="ECO:0000259" key="1">
    <source>
        <dbReference type="SMART" id="SM01321"/>
    </source>
</evidence>
<reference evidence="2 3" key="1">
    <citation type="submission" date="2015-03" db="EMBL/GenBank/DDBJ databases">
        <title>Genome Assembly of Staphylococcus cohnii subsp. cohnii strain G22B2.</title>
        <authorList>
            <person name="Nair G."/>
            <person name="Kaur G."/>
            <person name="Khatri I."/>
            <person name="Singh N.K."/>
            <person name="Sathyabama S."/>
            <person name="Maurya S.K."/>
            <person name="Subramanian S."/>
            <person name="Agrewala J.N."/>
            <person name="Mayilraj S."/>
        </authorList>
    </citation>
    <scope>NUCLEOTIDE SEQUENCE [LARGE SCALE GENOMIC DNA]</scope>
    <source>
        <strain evidence="2 3">G22B2</strain>
    </source>
</reference>
<dbReference type="GO" id="GO:0003677">
    <property type="term" value="F:DNA binding"/>
    <property type="evidence" value="ECO:0007669"/>
    <property type="project" value="InterPro"/>
</dbReference>
<feature type="domain" description="Transposase IS200-like" evidence="1">
    <location>
        <begin position="12"/>
        <end position="129"/>
    </location>
</feature>
<evidence type="ECO:0000313" key="2">
    <source>
        <dbReference type="EMBL" id="KKI64762.1"/>
    </source>
</evidence>
<dbReference type="RefSeq" id="WP_046467667.1">
    <property type="nucleotide sequence ID" value="NZ_LAKJ01000006.1"/>
</dbReference>
<dbReference type="NCBIfam" id="NF033573">
    <property type="entry name" value="transpos_IS200"/>
    <property type="match status" value="1"/>
</dbReference>
<dbReference type="Proteomes" id="UP000034455">
    <property type="component" value="Unassembled WGS sequence"/>
</dbReference>
<dbReference type="PATRIC" id="fig|74704.6.peg.2366"/>
<dbReference type="InterPro" id="IPR036515">
    <property type="entry name" value="Transposase_17_sf"/>
</dbReference>
<dbReference type="PANTHER" id="PTHR33360:SF2">
    <property type="entry name" value="TRANSPOSASE FOR INSERTION SEQUENCE ELEMENT IS200"/>
    <property type="match status" value="1"/>
</dbReference>
<dbReference type="AlphaFoldDB" id="A0A0M2NXR6"/>
<dbReference type="SMART" id="SM01321">
    <property type="entry name" value="Y1_Tnp"/>
    <property type="match status" value="1"/>
</dbReference>
<dbReference type="InterPro" id="IPR002686">
    <property type="entry name" value="Transposase_17"/>
</dbReference>
<comment type="caution">
    <text evidence="2">The sequence shown here is derived from an EMBL/GenBank/DDBJ whole genome shotgun (WGS) entry which is preliminary data.</text>
</comment>
<sequence>MENKYRRTKTTVSLINYHFVFCPRYRRKIFLNERIDKRFKELVSEVGRKHDFEIVALETDKDHCHLFLNALPTYSPSDIMAKIKGGTSKILRDEFKELNAMPNLWTRSYFVSTAGNVSSETIKQYVENQRKR</sequence>
<evidence type="ECO:0000313" key="3">
    <source>
        <dbReference type="Proteomes" id="UP000034455"/>
    </source>
</evidence>
<dbReference type="Pfam" id="PF01797">
    <property type="entry name" value="Y1_Tnp"/>
    <property type="match status" value="1"/>
</dbReference>
<dbReference type="EMBL" id="LAKJ01000006">
    <property type="protein sequence ID" value="KKI64762.1"/>
    <property type="molecule type" value="Genomic_DNA"/>
</dbReference>
<dbReference type="GO" id="GO:0004803">
    <property type="term" value="F:transposase activity"/>
    <property type="evidence" value="ECO:0007669"/>
    <property type="project" value="InterPro"/>
</dbReference>
<proteinExistence type="predicted"/>
<dbReference type="SUPFAM" id="SSF143422">
    <property type="entry name" value="Transposase IS200-like"/>
    <property type="match status" value="1"/>
</dbReference>
<gene>
    <name evidence="2" type="ORF">UF66_2283</name>
</gene>
<accession>A0A0M2NXR6</accession>
<dbReference type="Gene3D" id="3.30.70.1290">
    <property type="entry name" value="Transposase IS200-like"/>
    <property type="match status" value="1"/>
</dbReference>
<dbReference type="GO" id="GO:0006313">
    <property type="term" value="P:DNA transposition"/>
    <property type="evidence" value="ECO:0007669"/>
    <property type="project" value="InterPro"/>
</dbReference>
<organism evidence="2 3">
    <name type="scientific">Staphylococcus cohnii subsp. cohnii</name>
    <dbReference type="NCBI Taxonomy" id="74704"/>
    <lineage>
        <taxon>Bacteria</taxon>
        <taxon>Bacillati</taxon>
        <taxon>Bacillota</taxon>
        <taxon>Bacilli</taxon>
        <taxon>Bacillales</taxon>
        <taxon>Staphylococcaceae</taxon>
        <taxon>Staphylococcus</taxon>
        <taxon>Staphylococcus cohnii species complex</taxon>
    </lineage>
</organism>